<dbReference type="Proteomes" id="UP000188533">
    <property type="component" value="Unassembled WGS sequence"/>
</dbReference>
<accession>A0A1Q3DYI8</accession>
<evidence type="ECO:0000313" key="2">
    <source>
        <dbReference type="EMBL" id="GAW00068.1"/>
    </source>
</evidence>
<dbReference type="AlphaFoldDB" id="A0A1Q3DYI8"/>
<gene>
    <name evidence="2" type="ORF">LENED_001560</name>
</gene>
<keyword evidence="3" id="KW-1185">Reference proteome</keyword>
<sequence length="342" mass="36498">MKSTPLFARFASANTMNNGPNGSPPKPMVSVPMSLGMKKELMPSDTVGKTGSGRKDGMQRAGGQAGQPWIASEKVDKPLPPTLPSEGVKSPLEHRVSTSGPVPVDPSRIGRKISTQKPRAADTTESREPQSILSSRPSTTTRKSSIRDLHSSDSNSYSVRVGVSNDAPSDPAKVVRNNLVSGQAHPTYVHGPTNSAAIGSGPSYRPSNNNISSAHASTSGPPPSSYVNHDLFSGQNNSFYNLPNGGYSNTIKVQPQLMPNFKSPPLDHQNVGRRASSSIPSSSMSGVGAGTKKVITFPPRHILRLLLNTDYMLPPRLQRAFRSSTLLHRPILNAILMSLIIV</sequence>
<evidence type="ECO:0000256" key="1">
    <source>
        <dbReference type="SAM" id="MobiDB-lite"/>
    </source>
</evidence>
<comment type="caution">
    <text evidence="2">The sequence shown here is derived from an EMBL/GenBank/DDBJ whole genome shotgun (WGS) entry which is preliminary data.</text>
</comment>
<feature type="compositionally biased region" description="Low complexity" evidence="1">
    <location>
        <begin position="134"/>
        <end position="143"/>
    </location>
</feature>
<feature type="compositionally biased region" description="Polar residues" evidence="1">
    <location>
        <begin position="12"/>
        <end position="21"/>
    </location>
</feature>
<proteinExistence type="predicted"/>
<dbReference type="EMBL" id="BDGU01000022">
    <property type="protein sequence ID" value="GAW00068.1"/>
    <property type="molecule type" value="Genomic_DNA"/>
</dbReference>
<reference evidence="2 3" key="2">
    <citation type="submission" date="2017-02" db="EMBL/GenBank/DDBJ databases">
        <title>A genome survey and senescence transcriptome analysis in Lentinula edodes.</title>
        <authorList>
            <person name="Sakamoto Y."/>
            <person name="Nakade K."/>
            <person name="Sato S."/>
            <person name="Yoshida Y."/>
            <person name="Miyazaki K."/>
            <person name="Natsume S."/>
            <person name="Konno N."/>
        </authorList>
    </citation>
    <scope>NUCLEOTIDE SEQUENCE [LARGE SCALE GENOMIC DNA]</scope>
    <source>
        <strain evidence="2 3">NBRC 111202</strain>
    </source>
</reference>
<name>A0A1Q3DYI8_LENED</name>
<reference evidence="2 3" key="1">
    <citation type="submission" date="2016-08" db="EMBL/GenBank/DDBJ databases">
        <authorList>
            <consortium name="Lentinula edodes genome sequencing consortium"/>
            <person name="Sakamoto Y."/>
            <person name="Nakade K."/>
            <person name="Sato S."/>
            <person name="Yoshida Y."/>
            <person name="Miyazaki K."/>
            <person name="Natsume S."/>
            <person name="Konno N."/>
        </authorList>
    </citation>
    <scope>NUCLEOTIDE SEQUENCE [LARGE SCALE GENOMIC DNA]</scope>
    <source>
        <strain evidence="2 3">NBRC 111202</strain>
    </source>
</reference>
<evidence type="ECO:0000313" key="3">
    <source>
        <dbReference type="Proteomes" id="UP000188533"/>
    </source>
</evidence>
<organism evidence="2 3">
    <name type="scientific">Lentinula edodes</name>
    <name type="common">Shiitake mushroom</name>
    <name type="synonym">Lentinus edodes</name>
    <dbReference type="NCBI Taxonomy" id="5353"/>
    <lineage>
        <taxon>Eukaryota</taxon>
        <taxon>Fungi</taxon>
        <taxon>Dikarya</taxon>
        <taxon>Basidiomycota</taxon>
        <taxon>Agaricomycotina</taxon>
        <taxon>Agaricomycetes</taxon>
        <taxon>Agaricomycetidae</taxon>
        <taxon>Agaricales</taxon>
        <taxon>Marasmiineae</taxon>
        <taxon>Omphalotaceae</taxon>
        <taxon>Lentinula</taxon>
    </lineage>
</organism>
<feature type="region of interest" description="Disordered" evidence="1">
    <location>
        <begin position="1"/>
        <end position="229"/>
    </location>
</feature>
<protein>
    <submittedName>
        <fullName evidence="2">Uncharacterized protein</fullName>
    </submittedName>
</protein>
<feature type="compositionally biased region" description="Polar residues" evidence="1">
    <location>
        <begin position="205"/>
        <end position="219"/>
    </location>
</feature>
<feature type="compositionally biased region" description="Basic and acidic residues" evidence="1">
    <location>
        <begin position="119"/>
        <end position="128"/>
    </location>
</feature>